<keyword evidence="5" id="KW-0677">Repeat</keyword>
<evidence type="ECO:0000259" key="13">
    <source>
        <dbReference type="Pfam" id="PF18052"/>
    </source>
</evidence>
<dbReference type="InterPro" id="IPR027806">
    <property type="entry name" value="HARBI1_dom"/>
</dbReference>
<evidence type="ECO:0000259" key="14">
    <source>
        <dbReference type="Pfam" id="PF23559"/>
    </source>
</evidence>
<dbReference type="SUPFAM" id="SSF52058">
    <property type="entry name" value="L domain-like"/>
    <property type="match status" value="1"/>
</dbReference>
<dbReference type="Pfam" id="PF00931">
    <property type="entry name" value="NB-ARC"/>
    <property type="match status" value="1"/>
</dbReference>
<dbReference type="Pfam" id="PF23598">
    <property type="entry name" value="LRR_14"/>
    <property type="match status" value="1"/>
</dbReference>
<evidence type="ECO:0000256" key="6">
    <source>
        <dbReference type="ARBA" id="ARBA00022741"/>
    </source>
</evidence>
<evidence type="ECO:0000256" key="10">
    <source>
        <dbReference type="SAM" id="MobiDB-lite"/>
    </source>
</evidence>
<dbReference type="Gramene" id="TRITD6Av1G010520.28">
    <property type="protein sequence ID" value="TRITD6Av1G010520.28"/>
    <property type="gene ID" value="TRITD6Av1G010520"/>
</dbReference>
<feature type="domain" description="DDE Tnp4" evidence="12">
    <location>
        <begin position="1210"/>
        <end position="1350"/>
    </location>
</feature>
<dbReference type="CDD" id="cd14798">
    <property type="entry name" value="RX-CC_like"/>
    <property type="match status" value="1"/>
</dbReference>
<dbReference type="GO" id="GO:0006952">
    <property type="term" value="P:defense response"/>
    <property type="evidence" value="ECO:0007669"/>
    <property type="project" value="UniProtKB-KW"/>
</dbReference>
<protein>
    <submittedName>
        <fullName evidence="16">Uncharacterized protein</fullName>
    </submittedName>
</protein>
<keyword evidence="6" id="KW-0547">Nucleotide-binding</keyword>
<dbReference type="PANTHER" id="PTHR36766:SF36">
    <property type="entry name" value="AAA+ ATPASE DOMAIN-CONTAINING PROTEIN"/>
    <property type="match status" value="1"/>
</dbReference>
<feature type="domain" description="NB-ARC" evidence="11">
    <location>
        <begin position="180"/>
        <end position="348"/>
    </location>
</feature>
<dbReference type="InterPro" id="IPR041118">
    <property type="entry name" value="Rx_N"/>
</dbReference>
<comment type="similarity">
    <text evidence="2">Belongs to the disease resistance NB-LRR family.</text>
</comment>
<dbReference type="InterPro" id="IPR027417">
    <property type="entry name" value="P-loop_NTPase"/>
</dbReference>
<feature type="region of interest" description="Disordered" evidence="10">
    <location>
        <begin position="1407"/>
        <end position="1440"/>
    </location>
</feature>
<dbReference type="GO" id="GO:0046872">
    <property type="term" value="F:metal ion binding"/>
    <property type="evidence" value="ECO:0007669"/>
    <property type="project" value="UniProtKB-KW"/>
</dbReference>
<evidence type="ECO:0000256" key="1">
    <source>
        <dbReference type="ARBA" id="ARBA00001968"/>
    </source>
</evidence>
<evidence type="ECO:0000256" key="4">
    <source>
        <dbReference type="ARBA" id="ARBA00022723"/>
    </source>
</evidence>
<accession>A0A9R0XSD7</accession>
<evidence type="ECO:0000256" key="7">
    <source>
        <dbReference type="ARBA" id="ARBA00022821"/>
    </source>
</evidence>
<proteinExistence type="inferred from homology"/>
<dbReference type="EMBL" id="LT934121">
    <property type="protein sequence ID" value="VAI42193.1"/>
    <property type="molecule type" value="Genomic_DNA"/>
</dbReference>
<dbReference type="SUPFAM" id="SSF52540">
    <property type="entry name" value="P-loop containing nucleoside triphosphate hydrolases"/>
    <property type="match status" value="1"/>
</dbReference>
<dbReference type="Pfam" id="PF13359">
    <property type="entry name" value="DDE_Tnp_4"/>
    <property type="match status" value="1"/>
</dbReference>
<feature type="compositionally biased region" description="Basic and acidic residues" evidence="10">
    <location>
        <begin position="1420"/>
        <end position="1440"/>
    </location>
</feature>
<evidence type="ECO:0000256" key="3">
    <source>
        <dbReference type="ARBA" id="ARBA00022614"/>
    </source>
</evidence>
<dbReference type="Pfam" id="PF18052">
    <property type="entry name" value="Rx_N"/>
    <property type="match status" value="1"/>
</dbReference>
<feature type="domain" description="Disease resistance R13L4/SHOC-2-like LRR" evidence="15">
    <location>
        <begin position="562"/>
        <end position="900"/>
    </location>
</feature>
<keyword evidence="9" id="KW-0175">Coiled coil</keyword>
<feature type="domain" description="Disease resistance N-terminal" evidence="13">
    <location>
        <begin position="10"/>
        <end position="93"/>
    </location>
</feature>
<dbReference type="Proteomes" id="UP000324705">
    <property type="component" value="Chromosome 6A"/>
</dbReference>
<dbReference type="Gene3D" id="3.40.50.300">
    <property type="entry name" value="P-loop containing nucleotide triphosphate hydrolases"/>
    <property type="match status" value="1"/>
</dbReference>
<evidence type="ECO:0000313" key="17">
    <source>
        <dbReference type="Proteomes" id="UP000324705"/>
    </source>
</evidence>
<evidence type="ECO:0000256" key="9">
    <source>
        <dbReference type="ARBA" id="ARBA00023054"/>
    </source>
</evidence>
<feature type="region of interest" description="Disordered" evidence="10">
    <location>
        <begin position="145"/>
        <end position="167"/>
    </location>
</feature>
<dbReference type="GO" id="GO:0051707">
    <property type="term" value="P:response to other organism"/>
    <property type="evidence" value="ECO:0007669"/>
    <property type="project" value="UniProtKB-ARBA"/>
</dbReference>
<dbReference type="Pfam" id="PF23559">
    <property type="entry name" value="WHD_DRP"/>
    <property type="match status" value="1"/>
</dbReference>
<dbReference type="InterPro" id="IPR058922">
    <property type="entry name" value="WHD_DRP"/>
</dbReference>
<keyword evidence="7" id="KW-0611">Plant defense</keyword>
<evidence type="ECO:0000256" key="8">
    <source>
        <dbReference type="ARBA" id="ARBA00022840"/>
    </source>
</evidence>
<dbReference type="Gene3D" id="1.20.5.4130">
    <property type="match status" value="1"/>
</dbReference>
<dbReference type="Gene3D" id="3.80.10.10">
    <property type="entry name" value="Ribonuclease Inhibitor"/>
    <property type="match status" value="1"/>
</dbReference>
<dbReference type="Gene3D" id="1.10.8.430">
    <property type="entry name" value="Helical domain of apoptotic protease-activating factors"/>
    <property type="match status" value="1"/>
</dbReference>
<keyword evidence="4" id="KW-0479">Metal-binding</keyword>
<evidence type="ECO:0000259" key="15">
    <source>
        <dbReference type="Pfam" id="PF23598"/>
    </source>
</evidence>
<gene>
    <name evidence="16" type="ORF">TRITD_6Av1G010520</name>
</gene>
<keyword evidence="8" id="KW-0067">ATP-binding</keyword>
<keyword evidence="3" id="KW-0433">Leucine-rich repeat</keyword>
<evidence type="ECO:0000256" key="2">
    <source>
        <dbReference type="ARBA" id="ARBA00008894"/>
    </source>
</evidence>
<dbReference type="GO" id="GO:0005524">
    <property type="term" value="F:ATP binding"/>
    <property type="evidence" value="ECO:0007669"/>
    <property type="project" value="UniProtKB-KW"/>
</dbReference>
<feature type="domain" description="Disease resistance protein winged helix" evidence="14">
    <location>
        <begin position="440"/>
        <end position="505"/>
    </location>
</feature>
<dbReference type="InterPro" id="IPR038005">
    <property type="entry name" value="RX-like_CC"/>
</dbReference>
<dbReference type="InterPro" id="IPR055414">
    <property type="entry name" value="LRR_R13L4/SHOC2-like"/>
</dbReference>
<evidence type="ECO:0000313" key="16">
    <source>
        <dbReference type="EMBL" id="VAI42193.1"/>
    </source>
</evidence>
<dbReference type="PANTHER" id="PTHR36766">
    <property type="entry name" value="PLANT BROAD-SPECTRUM MILDEW RESISTANCE PROTEIN RPW8"/>
    <property type="match status" value="1"/>
</dbReference>
<organism evidence="16 17">
    <name type="scientific">Triticum turgidum subsp. durum</name>
    <name type="common">Durum wheat</name>
    <name type="synonym">Triticum durum</name>
    <dbReference type="NCBI Taxonomy" id="4567"/>
    <lineage>
        <taxon>Eukaryota</taxon>
        <taxon>Viridiplantae</taxon>
        <taxon>Streptophyta</taxon>
        <taxon>Embryophyta</taxon>
        <taxon>Tracheophyta</taxon>
        <taxon>Spermatophyta</taxon>
        <taxon>Magnoliopsida</taxon>
        <taxon>Liliopsida</taxon>
        <taxon>Poales</taxon>
        <taxon>Poaceae</taxon>
        <taxon>BOP clade</taxon>
        <taxon>Pooideae</taxon>
        <taxon>Triticodae</taxon>
        <taxon>Triticeae</taxon>
        <taxon>Triticinae</taxon>
        <taxon>Triticum</taxon>
    </lineage>
</organism>
<dbReference type="InterPro" id="IPR002182">
    <property type="entry name" value="NB-ARC"/>
</dbReference>
<evidence type="ECO:0000256" key="5">
    <source>
        <dbReference type="ARBA" id="ARBA00022737"/>
    </source>
</evidence>
<name>A0A9R0XSD7_TRITD</name>
<sequence>MAMVLDAFASYVQNMLTEMVSGEVHMLLGVTDEIEKMDVKLKDLKNFLADADRRNITDNSVQEWVAELKRAMYEAADILDLCQLKAMEQGLSTKDVGCFNPLLFCMRNPSHAHDIGTRIKALNKRLSVIKERSAAFSFIPLGSYEDRSSKAQPSHSGNKRRETSGVFDRSGVVGEKIEQDTRKLVEIMLSEKEGNTNIMVVAVVSVGGIGKTTLAQKVFNNEALNAEFEKMIWLSINKDFDKVELLRTIITQAGGVHGGEKALAVLQPILAATLKGKKLFLVLDDVWDHGAWNDVLKASLANVLARGSRVLVTTRDERVARGMKAVLPYHHVDKLQEEDAWLLLKKQIILSETDEREIDMLKEIGVQIVAKCDGLPLAVKVMGGLLCQKDKKHREWEMVLDDSVWSNSGLPEELNHAVYLSYEDLSSSAKHCFLHYSLLPKTEVFANHQIVGMWISEGFLHGSSDDLEELGSKYYKELILRNLIEPNTMYVDQCVCNMHDVVRSFAQFVARDEALVAHSGETNIVSKLGGHGFLRFSVESKASESEGLDWSSLQAQKTLRALISVGCINIKPGDSLVHFPSLRTLHIDSAHVVALLESLHELKHLRYLSLKNTDISSLPDSIGKMKLLQYISLRGCKQFVKLPHSFVKLGQLRYLNFVATSIKGIPRGFCALTDLRTVFGFPAQVDGDWCSLEELGPLSQLKLLQLDGLENITSSSAAKAKLGDKVHLTDLILNCASILVDDGLIKEEDGVSEEKQQQIEKVFEELCPPPRLEYLSINGYFGLRLPKWMMSSLDVSLSSLRILFITDLACCTQLPDGLCRLPYLEFIQILRAPAIKRVGPEFMQSYHQHSPRPSQMVAAFPRLHKMELIGMVEWEEWEWEEQVQAFPVLQELMLKQCKLKCLPPGLASQAGALNKLTIYNVQGLISVENFPSLVELELDENLDLERITNLPRLQKLTIQDCPKLKALEDVPALQRIILTDEDMEALPEYMGGINPRHLELYCSLVLLTSIAAGQSGAEWDKFGHVEHVKAYASEGGNSRKWYVLYTANPYSLETNVSHSFMSRGTLTSFEDGQRFESLFKMTRKNFSYICSLVMGPSMEDMNSYTFVDGRVLSLEDRVAVALRRLQSSEPTESIASSVGVNESIILLVTERFVDTVWEQADHHSSWPDSSEMDKIKSKFDKIHNMHNCCGVICTRHIPFGPNWDHEKNGSTLIQVVVDPEMRFRNIWLGSAGMTQSSLLHDSALFKECVKGDLLNGSKLNTALDGSEVGEYIIGDAGYPLLPWLLTPYEEEELSDFKTEFNRRHSAATTCALKALARFKDTWKCLHGETWWPANLETLSKIIYACCRLHNIVIDMEDDAAMRSTKWRNYSKEVRQLANEDAVRARDMLSQYFLASRSSESVMKQLHQAQGVKTRNKKHRQEQEMKKVKGELHPAGRDWSF</sequence>
<reference evidence="16 17" key="1">
    <citation type="submission" date="2017-09" db="EMBL/GenBank/DDBJ databases">
        <authorList>
            <consortium name="International Durum Wheat Genome Sequencing Consortium (IDWGSC)"/>
            <person name="Milanesi L."/>
        </authorList>
    </citation>
    <scope>NUCLEOTIDE SEQUENCE [LARGE SCALE GENOMIC DNA]</scope>
    <source>
        <strain evidence="17">cv. Svevo</strain>
    </source>
</reference>
<comment type="cofactor">
    <cofactor evidence="1">
        <name>a divalent metal cation</name>
        <dbReference type="ChEBI" id="CHEBI:60240"/>
    </cofactor>
</comment>
<keyword evidence="17" id="KW-1185">Reference proteome</keyword>
<evidence type="ECO:0000259" key="11">
    <source>
        <dbReference type="Pfam" id="PF00931"/>
    </source>
</evidence>
<evidence type="ECO:0000259" key="12">
    <source>
        <dbReference type="Pfam" id="PF13359"/>
    </source>
</evidence>
<dbReference type="PRINTS" id="PR00364">
    <property type="entry name" value="DISEASERSIST"/>
</dbReference>
<dbReference type="InterPro" id="IPR032675">
    <property type="entry name" value="LRR_dom_sf"/>
</dbReference>
<dbReference type="InterPro" id="IPR042197">
    <property type="entry name" value="Apaf_helical"/>
</dbReference>
<dbReference type="GO" id="GO:0043531">
    <property type="term" value="F:ADP binding"/>
    <property type="evidence" value="ECO:0007669"/>
    <property type="project" value="InterPro"/>
</dbReference>